<accession>A0A1T5ECC7</accession>
<evidence type="ECO:0000256" key="3">
    <source>
        <dbReference type="ARBA" id="ARBA00022452"/>
    </source>
</evidence>
<dbReference type="SUPFAM" id="SSF56935">
    <property type="entry name" value="Porins"/>
    <property type="match status" value="1"/>
</dbReference>
<keyword evidence="4 8" id="KW-0812">Transmembrane</keyword>
<evidence type="ECO:0000256" key="4">
    <source>
        <dbReference type="ARBA" id="ARBA00022692"/>
    </source>
</evidence>
<dbReference type="InterPro" id="IPR023996">
    <property type="entry name" value="TonB-dep_OMP_SusC/RagA"/>
</dbReference>
<dbReference type="Pfam" id="PF07715">
    <property type="entry name" value="Plug"/>
    <property type="match status" value="1"/>
</dbReference>
<evidence type="ECO:0000256" key="6">
    <source>
        <dbReference type="ARBA" id="ARBA00023136"/>
    </source>
</evidence>
<keyword evidence="5 9" id="KW-0798">TonB box</keyword>
<keyword evidence="3 8" id="KW-1134">Transmembrane beta strand</keyword>
<dbReference type="Gene3D" id="2.170.130.10">
    <property type="entry name" value="TonB-dependent receptor, plug domain"/>
    <property type="match status" value="1"/>
</dbReference>
<feature type="signal peptide" evidence="11">
    <location>
        <begin position="1"/>
        <end position="22"/>
    </location>
</feature>
<dbReference type="InterPro" id="IPR000531">
    <property type="entry name" value="Beta-barrel_TonB"/>
</dbReference>
<evidence type="ECO:0000256" key="2">
    <source>
        <dbReference type="ARBA" id="ARBA00022448"/>
    </source>
</evidence>
<keyword evidence="2 8" id="KW-0813">Transport</keyword>
<dbReference type="AlphaFoldDB" id="A0A1T5ECC7"/>
<comment type="subcellular location">
    <subcellularLocation>
        <location evidence="1 8">Cell outer membrane</location>
        <topology evidence="1 8">Multi-pass membrane protein</topology>
    </subcellularLocation>
</comment>
<dbReference type="PROSITE" id="PS52016">
    <property type="entry name" value="TONB_DEPENDENT_REC_3"/>
    <property type="match status" value="1"/>
</dbReference>
<protein>
    <submittedName>
        <fullName evidence="14">TonB-linked outer membrane protein, SusC/RagA family</fullName>
    </submittedName>
</protein>
<keyword evidence="7 8" id="KW-0998">Cell outer membrane</keyword>
<sequence>MNVKLRVLSAGAIFFMGASMFAQKKKSDTTETKIQEVVLVGGVKLDPAVKLGSYSVVSKANFESTPVASVDEVLNGRVAGLTFSTNGGDPGSTSMITIRGVGSLIGTPNPLYVIDGVIVGKGSDSSQVMESWNPLASIDPNTIEKVAVLKDASATALYGARGANGVIVITTKRGKFNQKTRFNFSSDLSVQNIAYDKQKYMNASEYLQWGGMMYVNSGVATDLQDGIAQFSYNQDYDGHTNENWQKAVQRNNSTVNTYNFSATGGGENTSFRIGGSYYENEPLVLNSKFNRVSVSTAIDHRITDKLNINYIGNFTNVERNTYDDGGAYRNPWLTNWYIAPIYPVYDKNGNYNQSNLGKGNENANFNPVAIQNMDFMTGSIKTFVSSLGAEWQMAKGLYLNSLYGVQYQALDEKKYWDPRIGDGLNYGGYILQSRTSTFDWNWNSSISYRKIFGDKHDFQVYVGTEYQEHKYYAMGTQVDHLSKPIPYVAFATNYLQPWEERLKWTQISYYSRLNYTFDGKYNLAGQIRRDGNSTLGNTKFGNFWSVAGSWSVAKESFIPESINELTLRANYGELGNIPYADQWGPQYNAYALVSPTGLYANDAATTIATPGNELLKWEVSKQYNVGLDFGLLNNNISGSVDVYQRKTTDAIYSMVTAATSGGPGSYFKNIGTILNKGVEATMTFKPFNKEFKWIIDANFAYNRNTVEDLIDPTYIGLDGGTGNNMRAVAQGHLLGEYYTYVWAGVDKTTGAGLFYTDETRTATTTNRLEAKRVWQGKSPFPKYTGGIKSEFRYKNWSLSAFFTGQFEYSVHNRWQGYVLSDGSAVNNQTTDALYDSWTPDNPNASNPKQLLNNPANASGPSSRWMRDGDHIRLKEARLSYSFGKMFKEAVGIDNLTVYVRGVNLWLYTFDKNLTFDPESNSNAGGSGWVGKGLYDYTSPLMKSMSFGISVDF</sequence>
<evidence type="ECO:0000256" key="11">
    <source>
        <dbReference type="SAM" id="SignalP"/>
    </source>
</evidence>
<evidence type="ECO:0000259" key="12">
    <source>
        <dbReference type="Pfam" id="PF00593"/>
    </source>
</evidence>
<dbReference type="InterPro" id="IPR012910">
    <property type="entry name" value="Plug_dom"/>
</dbReference>
<evidence type="ECO:0000256" key="8">
    <source>
        <dbReference type="PROSITE-ProRule" id="PRU01360"/>
    </source>
</evidence>
<evidence type="ECO:0000256" key="10">
    <source>
        <dbReference type="SAM" id="MobiDB-lite"/>
    </source>
</evidence>
<evidence type="ECO:0000256" key="7">
    <source>
        <dbReference type="ARBA" id="ARBA00023237"/>
    </source>
</evidence>
<name>A0A1T5ECC7_9FLAO</name>
<dbReference type="NCBIfam" id="TIGR04057">
    <property type="entry name" value="SusC_RagA_signa"/>
    <property type="match status" value="1"/>
</dbReference>
<feature type="chain" id="PRO_5013092196" evidence="11">
    <location>
        <begin position="23"/>
        <end position="952"/>
    </location>
</feature>
<evidence type="ECO:0000259" key="13">
    <source>
        <dbReference type="Pfam" id="PF07715"/>
    </source>
</evidence>
<keyword evidence="11" id="KW-0732">Signal</keyword>
<feature type="region of interest" description="Disordered" evidence="10">
    <location>
        <begin position="832"/>
        <end position="864"/>
    </location>
</feature>
<dbReference type="Pfam" id="PF00593">
    <property type="entry name" value="TonB_dep_Rec_b-barrel"/>
    <property type="match status" value="1"/>
</dbReference>
<dbReference type="Proteomes" id="UP000191112">
    <property type="component" value="Unassembled WGS sequence"/>
</dbReference>
<dbReference type="InterPro" id="IPR023997">
    <property type="entry name" value="TonB-dep_OMP_SusC/RagA_CS"/>
</dbReference>
<dbReference type="InterPro" id="IPR037066">
    <property type="entry name" value="Plug_dom_sf"/>
</dbReference>
<feature type="domain" description="TonB-dependent receptor plug" evidence="13">
    <location>
        <begin position="52"/>
        <end position="166"/>
    </location>
</feature>
<dbReference type="InterPro" id="IPR039426">
    <property type="entry name" value="TonB-dep_rcpt-like"/>
</dbReference>
<proteinExistence type="inferred from homology"/>
<feature type="compositionally biased region" description="Polar residues" evidence="10">
    <location>
        <begin position="838"/>
        <end position="861"/>
    </location>
</feature>
<organism evidence="14 15">
    <name type="scientific">Soonwooa buanensis</name>
    <dbReference type="NCBI Taxonomy" id="619805"/>
    <lineage>
        <taxon>Bacteria</taxon>
        <taxon>Pseudomonadati</taxon>
        <taxon>Bacteroidota</taxon>
        <taxon>Flavobacteriia</taxon>
        <taxon>Flavobacteriales</taxon>
        <taxon>Weeksellaceae</taxon>
        <taxon>Chryseobacterium group</taxon>
        <taxon>Soonwooa</taxon>
    </lineage>
</organism>
<comment type="similarity">
    <text evidence="8 9">Belongs to the TonB-dependent receptor family.</text>
</comment>
<dbReference type="RefSeq" id="WP_079666537.1">
    <property type="nucleotide sequence ID" value="NZ_FUYZ01000003.1"/>
</dbReference>
<keyword evidence="15" id="KW-1185">Reference proteome</keyword>
<dbReference type="STRING" id="619805.SAMN05660477_01273"/>
<evidence type="ECO:0000256" key="9">
    <source>
        <dbReference type="RuleBase" id="RU003357"/>
    </source>
</evidence>
<feature type="domain" description="TonB-dependent receptor-like beta-barrel" evidence="12">
    <location>
        <begin position="319"/>
        <end position="768"/>
    </location>
</feature>
<dbReference type="OrthoDB" id="9768177at2"/>
<dbReference type="GO" id="GO:0009279">
    <property type="term" value="C:cell outer membrane"/>
    <property type="evidence" value="ECO:0007669"/>
    <property type="project" value="UniProtKB-SubCell"/>
</dbReference>
<evidence type="ECO:0000313" key="14">
    <source>
        <dbReference type="EMBL" id="SKB81459.1"/>
    </source>
</evidence>
<gene>
    <name evidence="14" type="ORF">SAMN05660477_01273</name>
</gene>
<dbReference type="Gene3D" id="2.40.170.20">
    <property type="entry name" value="TonB-dependent receptor, beta-barrel domain"/>
    <property type="match status" value="1"/>
</dbReference>
<dbReference type="InterPro" id="IPR036942">
    <property type="entry name" value="Beta-barrel_TonB_sf"/>
</dbReference>
<reference evidence="14 15" key="1">
    <citation type="submission" date="2017-02" db="EMBL/GenBank/DDBJ databases">
        <authorList>
            <person name="Peterson S.W."/>
        </authorList>
    </citation>
    <scope>NUCLEOTIDE SEQUENCE [LARGE SCALE GENOMIC DNA]</scope>
    <source>
        <strain evidence="14 15">DSM 22323</strain>
    </source>
</reference>
<evidence type="ECO:0000256" key="5">
    <source>
        <dbReference type="ARBA" id="ARBA00023077"/>
    </source>
</evidence>
<dbReference type="EMBL" id="FUYZ01000003">
    <property type="protein sequence ID" value="SKB81459.1"/>
    <property type="molecule type" value="Genomic_DNA"/>
</dbReference>
<evidence type="ECO:0000256" key="1">
    <source>
        <dbReference type="ARBA" id="ARBA00004571"/>
    </source>
</evidence>
<evidence type="ECO:0000313" key="15">
    <source>
        <dbReference type="Proteomes" id="UP000191112"/>
    </source>
</evidence>
<dbReference type="NCBIfam" id="TIGR04056">
    <property type="entry name" value="OMP_RagA_SusC"/>
    <property type="match status" value="1"/>
</dbReference>
<keyword evidence="6 8" id="KW-0472">Membrane</keyword>